<comment type="catalytic activity">
    <reaction evidence="1">
        <text>Release of a C-terminal amino acid with broad specificity, except for -Pro.</text>
        <dbReference type="EC" id="3.4.17.19"/>
    </reaction>
</comment>
<dbReference type="EC" id="3.4.17.19" evidence="1"/>
<dbReference type="EMBL" id="SORI01000016">
    <property type="protein sequence ID" value="TDY57078.1"/>
    <property type="molecule type" value="Genomic_DNA"/>
</dbReference>
<protein>
    <recommendedName>
        <fullName evidence="1">Metal-dependent carboxypeptidase</fullName>
        <ecNumber evidence="1">3.4.17.19</ecNumber>
    </recommendedName>
</protein>
<feature type="binding site" evidence="2">
    <location>
        <position position="271"/>
    </location>
    <ligand>
        <name>Zn(2+)</name>
        <dbReference type="ChEBI" id="CHEBI:29105"/>
        <note>catalytic</note>
    </ligand>
</feature>
<keyword evidence="1 4" id="KW-0121">Carboxypeptidase</keyword>
<keyword evidence="1" id="KW-0482">Metalloprotease</keyword>
<dbReference type="InterPro" id="IPR001333">
    <property type="entry name" value="Peptidase_M32_Taq"/>
</dbReference>
<gene>
    <name evidence="4" type="ORF">C8D99_11654</name>
</gene>
<evidence type="ECO:0000256" key="3">
    <source>
        <dbReference type="PIRSR" id="PIRSR006615-2"/>
    </source>
</evidence>
<dbReference type="PANTHER" id="PTHR34217">
    <property type="entry name" value="METAL-DEPENDENT CARBOXYPEPTIDASE"/>
    <property type="match status" value="1"/>
</dbReference>
<dbReference type="RefSeq" id="WP_208321170.1">
    <property type="nucleotide sequence ID" value="NZ_SORI01000016.1"/>
</dbReference>
<keyword evidence="2" id="KW-0862">Zinc</keyword>
<keyword evidence="5" id="KW-1185">Reference proteome</keyword>
<dbReference type="GO" id="GO:0006508">
    <property type="term" value="P:proteolysis"/>
    <property type="evidence" value="ECO:0007669"/>
    <property type="project" value="UniProtKB-UniRule"/>
</dbReference>
<comment type="function">
    <text evidence="1">Broad specificity carboxypetidase that releases amino acids sequentially from the C-terminus, including neutral, aromatic, polar and basic residues.</text>
</comment>
<feature type="binding site" evidence="2">
    <location>
        <position position="297"/>
    </location>
    <ligand>
        <name>Zn(2+)</name>
        <dbReference type="ChEBI" id="CHEBI:29105"/>
        <note>catalytic</note>
    </ligand>
</feature>
<dbReference type="Pfam" id="PF02074">
    <property type="entry name" value="Peptidase_M32"/>
    <property type="match status" value="1"/>
</dbReference>
<reference evidence="4 5" key="1">
    <citation type="submission" date="2019-03" db="EMBL/GenBank/DDBJ databases">
        <title>Genomic Encyclopedia of Type Strains, Phase IV (KMG-IV): sequencing the most valuable type-strain genomes for metagenomic binning, comparative biology and taxonomic classification.</title>
        <authorList>
            <person name="Goeker M."/>
        </authorList>
    </citation>
    <scope>NUCLEOTIDE SEQUENCE [LARGE SCALE GENOMIC DNA]</scope>
    <source>
        <strain evidence="4 5">DSM 25964</strain>
    </source>
</reference>
<dbReference type="PRINTS" id="PR00998">
    <property type="entry name" value="CRBOXYPTASET"/>
</dbReference>
<proteinExistence type="inferred from homology"/>
<dbReference type="AlphaFoldDB" id="A0A4R8M6M1"/>
<evidence type="ECO:0000256" key="2">
    <source>
        <dbReference type="PIRSR" id="PIRSR006615-1"/>
    </source>
</evidence>
<dbReference type="Proteomes" id="UP000295066">
    <property type="component" value="Unassembled WGS sequence"/>
</dbReference>
<name>A0A4R8M6M1_9BACT</name>
<dbReference type="PIRSF" id="PIRSF006615">
    <property type="entry name" value="Zn_crbxpep_Taq"/>
    <property type="match status" value="1"/>
</dbReference>
<dbReference type="PANTHER" id="PTHR34217:SF1">
    <property type="entry name" value="CARBOXYPEPTIDASE 1"/>
    <property type="match status" value="1"/>
</dbReference>
<comment type="caution">
    <text evidence="4">The sequence shown here is derived from an EMBL/GenBank/DDBJ whole genome shotgun (WGS) entry which is preliminary data.</text>
</comment>
<dbReference type="GO" id="GO:0004181">
    <property type="term" value="F:metallocarboxypeptidase activity"/>
    <property type="evidence" value="ECO:0007669"/>
    <property type="project" value="UniProtKB-UniRule"/>
</dbReference>
<organism evidence="4 5">
    <name type="scientific">Aminivibrio pyruvatiphilus</name>
    <dbReference type="NCBI Taxonomy" id="1005740"/>
    <lineage>
        <taxon>Bacteria</taxon>
        <taxon>Thermotogati</taxon>
        <taxon>Synergistota</taxon>
        <taxon>Synergistia</taxon>
        <taxon>Synergistales</taxon>
        <taxon>Aminobacteriaceae</taxon>
        <taxon>Aminivibrio</taxon>
    </lineage>
</organism>
<evidence type="ECO:0000256" key="1">
    <source>
        <dbReference type="PIRNR" id="PIRNR006615"/>
    </source>
</evidence>
<sequence length="506" mass="57050">MAGMEIKLEELKARLREVNDLNSAGAVLYWDQATYMPPGGAEARGRQMATLARIAQEKFTAPDVGRLIDDLLPYAGSLPPDSDDGCLIRAADREYRKAVRVPADFLAVFSEHSALSYQVWTEARPADDFRRVLPLLEKTLDLSRRLADFFPGYDHIADPLIDFSDYGMKAGTVRKVFGELKEQLVPLVRAAASREAADDSCLKGHFPKERQLAFGKTVIGTFGYDFARGRQDLTHHPFETRFSVGDVRITTRIDEGNFAYGFFSTTHESGHALYEQGVDPALEGTLLAEGTSSGVHESQSRTWENLVSRSLPFWEHFYPKLQKVFPDRLETVPLETFYRAVNRVEPSLIRTEADELTYNLHVMIRFELELRMLEGSLEVKDLPEAWNAAYLENLGIAPEDDADGCMQDVHWFGGHIGGAFQGYTLGNILSAQFFAEARKSLPEIHDDMRRGNFAGLHGWLRENIYRHGSKFTAPELIERVTGRGLDIGPYIRYLREKYGKLYGPGI</sequence>
<evidence type="ECO:0000313" key="5">
    <source>
        <dbReference type="Proteomes" id="UP000295066"/>
    </source>
</evidence>
<keyword evidence="1 2" id="KW-0479">Metal-binding</keyword>
<dbReference type="GO" id="GO:0046872">
    <property type="term" value="F:metal ion binding"/>
    <property type="evidence" value="ECO:0007669"/>
    <property type="project" value="UniProtKB-KW"/>
</dbReference>
<keyword evidence="1" id="KW-0378">Hydrolase</keyword>
<dbReference type="PROSITE" id="PS52034">
    <property type="entry name" value="PEPTIDASE_M32"/>
    <property type="match status" value="1"/>
</dbReference>
<comment type="similarity">
    <text evidence="1">Belongs to the peptidase M32 family.</text>
</comment>
<evidence type="ECO:0000313" key="4">
    <source>
        <dbReference type="EMBL" id="TDY57078.1"/>
    </source>
</evidence>
<accession>A0A4R8M6M1</accession>
<dbReference type="CDD" id="cd06460">
    <property type="entry name" value="M32_Taq"/>
    <property type="match status" value="1"/>
</dbReference>
<dbReference type="SUPFAM" id="SSF55486">
    <property type="entry name" value="Metalloproteases ('zincins'), catalytic domain"/>
    <property type="match status" value="1"/>
</dbReference>
<feature type="active site" description="Proton donor/acceptor" evidence="3">
    <location>
        <position position="268"/>
    </location>
</feature>
<keyword evidence="1" id="KW-0645">Protease</keyword>
<feature type="binding site" evidence="2">
    <location>
        <position position="267"/>
    </location>
    <ligand>
        <name>Zn(2+)</name>
        <dbReference type="ChEBI" id="CHEBI:29105"/>
        <note>catalytic</note>
    </ligand>
</feature>
<comment type="cofactor">
    <cofactor evidence="2">
        <name>Zn(2+)</name>
        <dbReference type="ChEBI" id="CHEBI:29105"/>
    </cofactor>
    <text evidence="2">Binds 1 zinc ion per subunit.</text>
</comment>
<dbReference type="Gene3D" id="1.10.1370.30">
    <property type="match status" value="1"/>
</dbReference>